<dbReference type="InterPro" id="IPR052917">
    <property type="entry name" value="Stress-Dev_Protein"/>
</dbReference>
<sequence>MSHIENLSNQEAIDKLKHLAEGADICLFTTALTILPLSTRPMSVSQVDEAGNLWFLSNKSSDKNLHIQADKRVQLFFSNKSKSEFLSVYGDASLFDNNRQKAEELWSPIAKAWFPGGLDDPELSVICVAPTEAYYWDTKHNKAITFFNVLAKAVKGENADDEGVQGKINVQIAEGFEP</sequence>
<evidence type="ECO:0000259" key="1">
    <source>
        <dbReference type="Pfam" id="PF16242"/>
    </source>
</evidence>
<dbReference type="Pfam" id="PF16242">
    <property type="entry name" value="Pyrid_ox_like"/>
    <property type="match status" value="1"/>
</dbReference>
<dbReference type="SUPFAM" id="SSF50475">
    <property type="entry name" value="FMN-binding split barrel"/>
    <property type="match status" value="1"/>
</dbReference>
<dbReference type="InterPro" id="IPR012349">
    <property type="entry name" value="Split_barrel_FMN-bd"/>
</dbReference>
<dbReference type="Gene3D" id="2.30.110.10">
    <property type="entry name" value="Electron Transport, Fmn-binding Protein, Chain A"/>
    <property type="match status" value="1"/>
</dbReference>
<protein>
    <recommendedName>
        <fullName evidence="1">General stress protein FMN-binding split barrel domain-containing protein</fullName>
    </recommendedName>
</protein>
<dbReference type="EMBL" id="BMIB01000006">
    <property type="protein sequence ID" value="GGH81239.1"/>
    <property type="molecule type" value="Genomic_DNA"/>
</dbReference>
<dbReference type="Proteomes" id="UP000627292">
    <property type="component" value="Unassembled WGS sequence"/>
</dbReference>
<evidence type="ECO:0000313" key="2">
    <source>
        <dbReference type="EMBL" id="GGH81239.1"/>
    </source>
</evidence>
<reference evidence="2" key="1">
    <citation type="journal article" date="2014" name="Int. J. Syst. Evol. Microbiol.">
        <title>Complete genome sequence of Corynebacterium casei LMG S-19264T (=DSM 44701T), isolated from a smear-ripened cheese.</title>
        <authorList>
            <consortium name="US DOE Joint Genome Institute (JGI-PGF)"/>
            <person name="Walter F."/>
            <person name="Albersmeier A."/>
            <person name="Kalinowski J."/>
            <person name="Ruckert C."/>
        </authorList>
    </citation>
    <scope>NUCLEOTIDE SEQUENCE</scope>
    <source>
        <strain evidence="2">CGMCC 1.15290</strain>
    </source>
</reference>
<dbReference type="PANTHER" id="PTHR34818:SF1">
    <property type="entry name" value="PROTEIN BLI-3"/>
    <property type="match status" value="1"/>
</dbReference>
<organism evidence="2 3">
    <name type="scientific">Filimonas zeae</name>
    <dbReference type="NCBI Taxonomy" id="1737353"/>
    <lineage>
        <taxon>Bacteria</taxon>
        <taxon>Pseudomonadati</taxon>
        <taxon>Bacteroidota</taxon>
        <taxon>Chitinophagia</taxon>
        <taxon>Chitinophagales</taxon>
        <taxon>Chitinophagaceae</taxon>
        <taxon>Filimonas</taxon>
    </lineage>
</organism>
<keyword evidence="3" id="KW-1185">Reference proteome</keyword>
<dbReference type="PANTHER" id="PTHR34818">
    <property type="entry name" value="PROTEIN BLI-3"/>
    <property type="match status" value="1"/>
</dbReference>
<name>A0A917N0P9_9BACT</name>
<proteinExistence type="predicted"/>
<comment type="caution">
    <text evidence="2">The sequence shown here is derived from an EMBL/GenBank/DDBJ whole genome shotgun (WGS) entry which is preliminary data.</text>
</comment>
<dbReference type="AlphaFoldDB" id="A0A917N0P9"/>
<dbReference type="InterPro" id="IPR038725">
    <property type="entry name" value="YdaG_split_barrel_FMN-bd"/>
</dbReference>
<gene>
    <name evidence="2" type="ORF">GCM10011379_53330</name>
</gene>
<evidence type="ECO:0000313" key="3">
    <source>
        <dbReference type="Proteomes" id="UP000627292"/>
    </source>
</evidence>
<reference evidence="2" key="2">
    <citation type="submission" date="2020-09" db="EMBL/GenBank/DDBJ databases">
        <authorList>
            <person name="Sun Q."/>
            <person name="Zhou Y."/>
        </authorList>
    </citation>
    <scope>NUCLEOTIDE SEQUENCE</scope>
    <source>
        <strain evidence="2">CGMCC 1.15290</strain>
    </source>
</reference>
<feature type="domain" description="General stress protein FMN-binding split barrel" evidence="1">
    <location>
        <begin position="11"/>
        <end position="160"/>
    </location>
</feature>
<dbReference type="RefSeq" id="WP_188958386.1">
    <property type="nucleotide sequence ID" value="NZ_BMIB01000006.1"/>
</dbReference>
<accession>A0A917N0P9</accession>